<evidence type="ECO:0000256" key="1">
    <source>
        <dbReference type="SAM" id="SignalP"/>
    </source>
</evidence>
<dbReference type="Pfam" id="PF03372">
    <property type="entry name" value="Exo_endo_phos"/>
    <property type="match status" value="1"/>
</dbReference>
<keyword evidence="3" id="KW-0269">Exonuclease</keyword>
<evidence type="ECO:0000313" key="3">
    <source>
        <dbReference type="EMBL" id="REF36409.1"/>
    </source>
</evidence>
<dbReference type="EMBL" id="QTUC01000001">
    <property type="protein sequence ID" value="REF36409.1"/>
    <property type="molecule type" value="Genomic_DNA"/>
</dbReference>
<reference evidence="3 4" key="1">
    <citation type="submission" date="2018-08" db="EMBL/GenBank/DDBJ databases">
        <title>Sequencing the genomes of 1000 actinobacteria strains.</title>
        <authorList>
            <person name="Klenk H.-P."/>
        </authorList>
    </citation>
    <scope>NUCLEOTIDE SEQUENCE [LARGE SCALE GENOMIC DNA]</scope>
    <source>
        <strain evidence="3 4">DSM 22891</strain>
    </source>
</reference>
<keyword evidence="1" id="KW-0732">Signal</keyword>
<evidence type="ECO:0000259" key="2">
    <source>
        <dbReference type="Pfam" id="PF03372"/>
    </source>
</evidence>
<dbReference type="GO" id="GO:0016020">
    <property type="term" value="C:membrane"/>
    <property type="evidence" value="ECO:0007669"/>
    <property type="project" value="GOC"/>
</dbReference>
<keyword evidence="3" id="KW-0255">Endonuclease</keyword>
<dbReference type="InterPro" id="IPR005135">
    <property type="entry name" value="Endo/exonuclease/phosphatase"/>
</dbReference>
<sequence length="290" mass="32355">MSVPQRTKRWGRVLALTGMLVSMAAATLTPTAANASDKPGDVAREVSLRVATFNIHHGAGPDDVLDLEHVAKVIETMRADVVGLQEVDRHWGERSDFVDQAAWLADRLDMRVVYGANLDLDPAEPGQERRQYGTAILSRYPITSWSNTYLPKFDDHEQRGLLVANLRVRGVPVRFANTHLQHNDNLEREVQAAKIVELLGDNPTRTILTGDLNAVPGTPEISILTDVFNDTWELAGEGDGYTYPAENPDRRIDYVLTSRDIDVHHAEVVNADASDHRPYFADITIKRFVK</sequence>
<keyword evidence="4" id="KW-1185">Reference proteome</keyword>
<evidence type="ECO:0000313" key="4">
    <source>
        <dbReference type="Proteomes" id="UP000256485"/>
    </source>
</evidence>
<gene>
    <name evidence="3" type="ORF">DFJ64_1817</name>
</gene>
<dbReference type="Gene3D" id="3.60.10.10">
    <property type="entry name" value="Endonuclease/exonuclease/phosphatase"/>
    <property type="match status" value="1"/>
</dbReference>
<feature type="domain" description="Endonuclease/exonuclease/phosphatase" evidence="2">
    <location>
        <begin position="51"/>
        <end position="276"/>
    </location>
</feature>
<dbReference type="InterPro" id="IPR036691">
    <property type="entry name" value="Endo/exonu/phosph_ase_sf"/>
</dbReference>
<dbReference type="GO" id="GO:0006506">
    <property type="term" value="P:GPI anchor biosynthetic process"/>
    <property type="evidence" value="ECO:0007669"/>
    <property type="project" value="TreeGrafter"/>
</dbReference>
<protein>
    <submittedName>
        <fullName evidence="3">Endonuclease/exonuclease/phosphatase family metal-dependent hydrolase</fullName>
    </submittedName>
</protein>
<dbReference type="Proteomes" id="UP000256485">
    <property type="component" value="Unassembled WGS sequence"/>
</dbReference>
<dbReference type="GO" id="GO:0004519">
    <property type="term" value="F:endonuclease activity"/>
    <property type="evidence" value="ECO:0007669"/>
    <property type="project" value="UniProtKB-KW"/>
</dbReference>
<comment type="caution">
    <text evidence="3">The sequence shown here is derived from an EMBL/GenBank/DDBJ whole genome shotgun (WGS) entry which is preliminary data.</text>
</comment>
<dbReference type="InterPro" id="IPR051916">
    <property type="entry name" value="GPI-anchor_lipid_remodeler"/>
</dbReference>
<proteinExistence type="predicted"/>
<dbReference type="PANTHER" id="PTHR14859:SF15">
    <property type="entry name" value="ENDONUCLEASE_EXONUCLEASE_PHOSPHATASE DOMAIN-CONTAINING PROTEIN"/>
    <property type="match status" value="1"/>
</dbReference>
<dbReference type="SUPFAM" id="SSF56219">
    <property type="entry name" value="DNase I-like"/>
    <property type="match status" value="1"/>
</dbReference>
<accession>A0A3D9V4L8</accession>
<dbReference type="GO" id="GO:0004527">
    <property type="term" value="F:exonuclease activity"/>
    <property type="evidence" value="ECO:0007669"/>
    <property type="project" value="UniProtKB-KW"/>
</dbReference>
<organism evidence="3 4">
    <name type="scientific">Thermasporomyces composti</name>
    <dbReference type="NCBI Taxonomy" id="696763"/>
    <lineage>
        <taxon>Bacteria</taxon>
        <taxon>Bacillati</taxon>
        <taxon>Actinomycetota</taxon>
        <taxon>Actinomycetes</taxon>
        <taxon>Propionibacteriales</taxon>
        <taxon>Nocardioidaceae</taxon>
        <taxon>Thermasporomyces</taxon>
    </lineage>
</organism>
<dbReference type="PANTHER" id="PTHR14859">
    <property type="entry name" value="CALCOFLUOR WHITE HYPERSENSITIVE PROTEIN PRECURSOR"/>
    <property type="match status" value="1"/>
</dbReference>
<keyword evidence="3" id="KW-0540">Nuclease</keyword>
<keyword evidence="3" id="KW-0378">Hydrolase</keyword>
<feature type="chain" id="PRO_5017541162" evidence="1">
    <location>
        <begin position="36"/>
        <end position="290"/>
    </location>
</feature>
<feature type="signal peptide" evidence="1">
    <location>
        <begin position="1"/>
        <end position="35"/>
    </location>
</feature>
<dbReference type="AlphaFoldDB" id="A0A3D9V4L8"/>
<name>A0A3D9V4L8_THECX</name>